<evidence type="ECO:0000313" key="2">
    <source>
        <dbReference type="Proteomes" id="UP000324222"/>
    </source>
</evidence>
<organism evidence="1 2">
    <name type="scientific">Portunus trituberculatus</name>
    <name type="common">Swimming crab</name>
    <name type="synonym">Neptunus trituberculatus</name>
    <dbReference type="NCBI Taxonomy" id="210409"/>
    <lineage>
        <taxon>Eukaryota</taxon>
        <taxon>Metazoa</taxon>
        <taxon>Ecdysozoa</taxon>
        <taxon>Arthropoda</taxon>
        <taxon>Crustacea</taxon>
        <taxon>Multicrustacea</taxon>
        <taxon>Malacostraca</taxon>
        <taxon>Eumalacostraca</taxon>
        <taxon>Eucarida</taxon>
        <taxon>Decapoda</taxon>
        <taxon>Pleocyemata</taxon>
        <taxon>Brachyura</taxon>
        <taxon>Eubrachyura</taxon>
        <taxon>Portunoidea</taxon>
        <taxon>Portunidae</taxon>
        <taxon>Portuninae</taxon>
        <taxon>Portunus</taxon>
    </lineage>
</organism>
<accession>A0A5B7CGU0</accession>
<keyword evidence="2" id="KW-1185">Reference proteome</keyword>
<dbReference type="Proteomes" id="UP000324222">
    <property type="component" value="Unassembled WGS sequence"/>
</dbReference>
<gene>
    <name evidence="1" type="ORF">E2C01_000533</name>
</gene>
<sequence length="111" mass="11959">MNSPSPGRGGLVLVSSSSTHPPCVQIVKVTSRITNVTLEVMVHTINYLESNSSPKHNNVIHGKVSPTTQQPDGPVVVVMPGSWMGQARHHHSHPSTHSSCTCSHYRLTMTA</sequence>
<reference evidence="1 2" key="1">
    <citation type="submission" date="2019-05" db="EMBL/GenBank/DDBJ databases">
        <title>Another draft genome of Portunus trituberculatus and its Hox gene families provides insights of decapod evolution.</title>
        <authorList>
            <person name="Jeong J.-H."/>
            <person name="Song I."/>
            <person name="Kim S."/>
            <person name="Choi T."/>
            <person name="Kim D."/>
            <person name="Ryu S."/>
            <person name="Kim W."/>
        </authorList>
    </citation>
    <scope>NUCLEOTIDE SEQUENCE [LARGE SCALE GENOMIC DNA]</scope>
    <source>
        <tissue evidence="1">Muscle</tissue>
    </source>
</reference>
<proteinExistence type="predicted"/>
<comment type="caution">
    <text evidence="1">The sequence shown here is derived from an EMBL/GenBank/DDBJ whole genome shotgun (WGS) entry which is preliminary data.</text>
</comment>
<name>A0A5B7CGU0_PORTR</name>
<dbReference type="AlphaFoldDB" id="A0A5B7CGU0"/>
<dbReference type="EMBL" id="VSRR010000013">
    <property type="protein sequence ID" value="MPC07964.1"/>
    <property type="molecule type" value="Genomic_DNA"/>
</dbReference>
<protein>
    <submittedName>
        <fullName evidence="1">Uncharacterized protein</fullName>
    </submittedName>
</protein>
<evidence type="ECO:0000313" key="1">
    <source>
        <dbReference type="EMBL" id="MPC07964.1"/>
    </source>
</evidence>